<dbReference type="InterPro" id="IPR022617">
    <property type="entry name" value="Rad60/SUMO-like_dom"/>
</dbReference>
<name>A0ABR3QUB3_9PLEO</name>
<dbReference type="Proteomes" id="UP001521785">
    <property type="component" value="Unassembled WGS sequence"/>
</dbReference>
<dbReference type="SUPFAM" id="SSF54236">
    <property type="entry name" value="Ubiquitin-like"/>
    <property type="match status" value="1"/>
</dbReference>
<protein>
    <recommendedName>
        <fullName evidence="2">Ubiquitin-like domain-containing protein</fullName>
    </recommendedName>
</protein>
<evidence type="ECO:0000313" key="3">
    <source>
        <dbReference type="EMBL" id="KAL1595747.1"/>
    </source>
</evidence>
<dbReference type="InterPro" id="IPR029071">
    <property type="entry name" value="Ubiquitin-like_domsf"/>
</dbReference>
<reference evidence="3 4" key="1">
    <citation type="submission" date="2024-02" db="EMBL/GenBank/DDBJ databases">
        <title>De novo assembly and annotation of 12 fungi associated with fruit tree decline syndrome in Ontario, Canada.</title>
        <authorList>
            <person name="Sulman M."/>
            <person name="Ellouze W."/>
            <person name="Ilyukhin E."/>
        </authorList>
    </citation>
    <scope>NUCLEOTIDE SEQUENCE [LARGE SCALE GENOMIC DNA]</scope>
    <source>
        <strain evidence="3 4">M42-189</strain>
    </source>
</reference>
<feature type="compositionally biased region" description="Polar residues" evidence="1">
    <location>
        <begin position="115"/>
        <end position="134"/>
    </location>
</feature>
<organism evidence="3 4">
    <name type="scientific">Paraconiothyrium brasiliense</name>
    <dbReference type="NCBI Taxonomy" id="300254"/>
    <lineage>
        <taxon>Eukaryota</taxon>
        <taxon>Fungi</taxon>
        <taxon>Dikarya</taxon>
        <taxon>Ascomycota</taxon>
        <taxon>Pezizomycotina</taxon>
        <taxon>Dothideomycetes</taxon>
        <taxon>Pleosporomycetidae</taxon>
        <taxon>Pleosporales</taxon>
        <taxon>Massarineae</taxon>
        <taxon>Didymosphaeriaceae</taxon>
        <taxon>Paraconiothyrium</taxon>
    </lineage>
</organism>
<feature type="compositionally biased region" description="Acidic residues" evidence="1">
    <location>
        <begin position="143"/>
        <end position="152"/>
    </location>
</feature>
<feature type="compositionally biased region" description="Basic residues" evidence="1">
    <location>
        <begin position="90"/>
        <end position="103"/>
    </location>
</feature>
<dbReference type="CDD" id="cd17080">
    <property type="entry name" value="Ubl_SLD2_Esc2_like"/>
    <property type="match status" value="1"/>
</dbReference>
<dbReference type="PROSITE" id="PS50053">
    <property type="entry name" value="UBIQUITIN_2"/>
    <property type="match status" value="1"/>
</dbReference>
<dbReference type="EMBL" id="JAKJXO020000015">
    <property type="protein sequence ID" value="KAL1595747.1"/>
    <property type="molecule type" value="Genomic_DNA"/>
</dbReference>
<feature type="compositionally biased region" description="Basic and acidic residues" evidence="1">
    <location>
        <begin position="168"/>
        <end position="177"/>
    </location>
</feature>
<accession>A0ABR3QUB3</accession>
<feature type="compositionally biased region" description="Basic and acidic residues" evidence="1">
    <location>
        <begin position="48"/>
        <end position="87"/>
    </location>
</feature>
<evidence type="ECO:0000256" key="1">
    <source>
        <dbReference type="SAM" id="MobiDB-lite"/>
    </source>
</evidence>
<sequence length="433" mass="48355">MTDPTNGAAAPPKKRSFGFKKAAWQTAPKNDAQDLFSHSNEFQDIIAEEEKRRNEQKKVEQAQKRKVEKERELKKRKVSVERDEGVRTRSSPRGHRVAGKGRSKTPLSPTRRDSTSTLATRYDSLTKSSGSSVGAANKSGIIDVDESDDEDDFVHNPSLSPRPIPIHSRQDSRRESSEEVEEVDSPHIAALRAQVRAKSAAKSPDSEQVPAASSNSQTAKPSAIVQLLIISEIPDTKPLMIKIRTSEALSKPKEAWCKKQGFTPDKTRAVFMTWKGRRILDSTRIHRLGIRIDNGFVTVEGDPTIYDDDNLPKIHVDAWTEETFKARKEADALEAARAAEAASIVEEPEPEPEPEPQAHQIKLVLKAKGMDDFKIKVHAHTEIGHLANAYKNAMKLPQSQPVTLMFDGDRLKPMDTIRDADIDDMDVIEVHFK</sequence>
<evidence type="ECO:0000313" key="4">
    <source>
        <dbReference type="Proteomes" id="UP001521785"/>
    </source>
</evidence>
<dbReference type="InterPro" id="IPR000626">
    <property type="entry name" value="Ubiquitin-like_dom"/>
</dbReference>
<evidence type="ECO:0000259" key="2">
    <source>
        <dbReference type="PROSITE" id="PS50053"/>
    </source>
</evidence>
<feature type="region of interest" description="Disordered" evidence="1">
    <location>
        <begin position="1"/>
        <end position="217"/>
    </location>
</feature>
<gene>
    <name evidence="3" type="ORF">SLS60_009436</name>
</gene>
<comment type="caution">
    <text evidence="3">The sequence shown here is derived from an EMBL/GenBank/DDBJ whole genome shotgun (WGS) entry which is preliminary data.</text>
</comment>
<proteinExistence type="predicted"/>
<dbReference type="Pfam" id="PF11976">
    <property type="entry name" value="Rad60-SLD"/>
    <property type="match status" value="1"/>
</dbReference>
<keyword evidence="4" id="KW-1185">Reference proteome</keyword>
<dbReference type="PANTHER" id="PTHR10562">
    <property type="entry name" value="SMALL UBIQUITIN-RELATED MODIFIER"/>
    <property type="match status" value="1"/>
</dbReference>
<dbReference type="Gene3D" id="3.10.20.90">
    <property type="entry name" value="Phosphatidylinositol 3-kinase Catalytic Subunit, Chain A, domain 1"/>
    <property type="match status" value="2"/>
</dbReference>
<feature type="domain" description="Ubiquitin-like" evidence="2">
    <location>
        <begin position="361"/>
        <end position="433"/>
    </location>
</feature>